<sequence>MLVQSKVFCPKSVHAGIQEQVFKSDDSDYRFVGRLPCKYNDLEDSRSNACSFENYKKPPERYGQSMLVTKVSSKLTALLFRGGDESRYSS</sequence>
<gene>
    <name evidence="1" type="ORF">M514_07602</name>
</gene>
<accession>A0A085N840</accession>
<evidence type="ECO:0000313" key="1">
    <source>
        <dbReference type="EMBL" id="KFD65636.1"/>
    </source>
</evidence>
<name>A0A085N840_9BILA</name>
<dbReference type="EMBL" id="KL367535">
    <property type="protein sequence ID" value="KFD65636.1"/>
    <property type="molecule type" value="Genomic_DNA"/>
</dbReference>
<dbReference type="Proteomes" id="UP000030758">
    <property type="component" value="Unassembled WGS sequence"/>
</dbReference>
<dbReference type="AlphaFoldDB" id="A0A085N840"/>
<protein>
    <submittedName>
        <fullName evidence="1">Uncharacterized protein</fullName>
    </submittedName>
</protein>
<organism evidence="1">
    <name type="scientific">Trichuris suis</name>
    <name type="common">pig whipworm</name>
    <dbReference type="NCBI Taxonomy" id="68888"/>
    <lineage>
        <taxon>Eukaryota</taxon>
        <taxon>Metazoa</taxon>
        <taxon>Ecdysozoa</taxon>
        <taxon>Nematoda</taxon>
        <taxon>Enoplea</taxon>
        <taxon>Dorylaimia</taxon>
        <taxon>Trichinellida</taxon>
        <taxon>Trichuridae</taxon>
        <taxon>Trichuris</taxon>
    </lineage>
</organism>
<proteinExistence type="predicted"/>
<reference evidence="1" key="1">
    <citation type="journal article" date="2014" name="Nat. Genet.">
        <title>Genome and transcriptome of the porcine whipworm Trichuris suis.</title>
        <authorList>
            <person name="Jex A.R."/>
            <person name="Nejsum P."/>
            <person name="Schwarz E.M."/>
            <person name="Hu L."/>
            <person name="Young N.D."/>
            <person name="Hall R.S."/>
            <person name="Korhonen P.K."/>
            <person name="Liao S."/>
            <person name="Thamsborg S."/>
            <person name="Xia J."/>
            <person name="Xu P."/>
            <person name="Wang S."/>
            <person name="Scheerlinck J.P."/>
            <person name="Hofmann A."/>
            <person name="Sternberg P.W."/>
            <person name="Wang J."/>
            <person name="Gasser R.B."/>
        </authorList>
    </citation>
    <scope>NUCLEOTIDE SEQUENCE [LARGE SCALE GENOMIC DNA]</scope>
    <source>
        <strain evidence="1">DCEP-RM93F</strain>
    </source>
</reference>